<dbReference type="EMBL" id="CP015199">
    <property type="protein sequence ID" value="ANF51884.1"/>
    <property type="molecule type" value="Genomic_DNA"/>
</dbReference>
<evidence type="ECO:0008006" key="4">
    <source>
        <dbReference type="Google" id="ProtNLM"/>
    </source>
</evidence>
<dbReference type="KEGG" id="chh:A0O34_15810"/>
<protein>
    <recommendedName>
        <fullName evidence="4">C1q domain-containing protein</fullName>
    </recommendedName>
</protein>
<dbReference type="RefSeq" id="WP_066756604.1">
    <property type="nucleotide sequence ID" value="NZ_CP015199.1"/>
</dbReference>
<dbReference type="AlphaFoldDB" id="A0A172XY51"/>
<proteinExistence type="predicted"/>
<dbReference type="Proteomes" id="UP000077824">
    <property type="component" value="Chromosome"/>
</dbReference>
<gene>
    <name evidence="2" type="ORF">A0O34_15810</name>
</gene>
<accession>A0A172XY51</accession>
<name>A0A172XY51_9FLAO</name>
<sequence length="437" mass="46076">MKRIVLPFIVAFSILSIKSNAQVGVNTSAPASTLDVTAKNATGSTNNVDGLLVPRVDRLRAQSMASVPISTMIYINNAVTGTQLDTTINVDAEGYYYFNGTAWVKLHNPENSTFPSVNIYNTDGSLTGNRLVTQGTNTLAFSSNAVNGFSVDGSTFSVDALNNRVGIGTAAPHAPLQFGNTVGNRKIVLYETGNNDHEFYGFGVNSGIMRYQADRTTTDHVFYAGVTGGASSNELMRIKGTGNVGVGTATPTNLLHVNGTNPLRLEGLQPSSGKTGTLVVNSTGVAQLQTSSSISASRVIGNVTLVSNNTVYNIDNTTLPTETFDNLNEFNGSTFTASSAGLYKVDYVVSYPQRPTTEDSGDGYTGLTFILLNNSSYSLTATKINSPEVGGAPVNMTVVNPTIVKMSAGDVLRFQAVAYGTTGNVTANYSVAIVRID</sequence>
<dbReference type="STRING" id="1685010.A0O34_15810"/>
<keyword evidence="1" id="KW-0732">Signal</keyword>
<keyword evidence="3" id="KW-1185">Reference proteome</keyword>
<evidence type="ECO:0000256" key="1">
    <source>
        <dbReference type="SAM" id="SignalP"/>
    </source>
</evidence>
<organism evidence="2 3">
    <name type="scientific">Chryseobacterium glaciei</name>
    <dbReference type="NCBI Taxonomy" id="1685010"/>
    <lineage>
        <taxon>Bacteria</taxon>
        <taxon>Pseudomonadati</taxon>
        <taxon>Bacteroidota</taxon>
        <taxon>Flavobacteriia</taxon>
        <taxon>Flavobacteriales</taxon>
        <taxon>Weeksellaceae</taxon>
        <taxon>Chryseobacterium group</taxon>
        <taxon>Chryseobacterium</taxon>
    </lineage>
</organism>
<evidence type="ECO:0000313" key="3">
    <source>
        <dbReference type="Proteomes" id="UP000077824"/>
    </source>
</evidence>
<dbReference type="OrthoDB" id="1218944at2"/>
<feature type="chain" id="PRO_5008003985" description="C1q domain-containing protein" evidence="1">
    <location>
        <begin position="22"/>
        <end position="437"/>
    </location>
</feature>
<evidence type="ECO:0000313" key="2">
    <source>
        <dbReference type="EMBL" id="ANF51884.1"/>
    </source>
</evidence>
<feature type="signal peptide" evidence="1">
    <location>
        <begin position="1"/>
        <end position="21"/>
    </location>
</feature>
<reference evidence="2 3" key="1">
    <citation type="submission" date="2016-04" db="EMBL/GenBank/DDBJ databases">
        <title>Complete Genome Sequence of Chryseobacterium sp. IHBB 10212.</title>
        <authorList>
            <person name="Pal M."/>
            <person name="Swarnkar M.K."/>
            <person name="Kaushal K."/>
            <person name="Chhibber S."/>
            <person name="Singh A.K."/>
            <person name="Gulati A."/>
        </authorList>
    </citation>
    <scope>NUCLEOTIDE SEQUENCE [LARGE SCALE GENOMIC DNA]</scope>
    <source>
        <strain evidence="2 3">IHBB 10212</strain>
    </source>
</reference>